<reference evidence="10" key="1">
    <citation type="submission" date="2024-05" db="EMBL/GenBank/DDBJ databases">
        <title>Herbiconiux sp. A18JL235.</title>
        <authorList>
            <person name="Zhang G."/>
        </authorList>
    </citation>
    <scope>NUCLEOTIDE SEQUENCE</scope>
    <source>
        <strain evidence="10">A18JL235</strain>
    </source>
</reference>
<accession>A0AB39BM31</accession>
<evidence type="ECO:0000256" key="6">
    <source>
        <dbReference type="ARBA" id="ARBA00023326"/>
    </source>
</evidence>
<protein>
    <recommendedName>
        <fullName evidence="7">Endoglucanase</fullName>
        <ecNumber evidence="7">3.2.1.4</ecNumber>
    </recommendedName>
</protein>
<dbReference type="Gene3D" id="3.20.20.80">
    <property type="entry name" value="Glycosidases"/>
    <property type="match status" value="1"/>
</dbReference>
<dbReference type="InterPro" id="IPR008965">
    <property type="entry name" value="CBM2/CBM3_carb-bd_dom_sf"/>
</dbReference>
<evidence type="ECO:0000256" key="2">
    <source>
        <dbReference type="ARBA" id="ARBA00022801"/>
    </source>
</evidence>
<organism evidence="10">
    <name type="scientific">Herbiconiux sp. A18JL235</name>
    <dbReference type="NCBI Taxonomy" id="3152363"/>
    <lineage>
        <taxon>Bacteria</taxon>
        <taxon>Bacillati</taxon>
        <taxon>Actinomycetota</taxon>
        <taxon>Actinomycetes</taxon>
        <taxon>Micrococcales</taxon>
        <taxon>Microbacteriaceae</taxon>
        <taxon>Herbiconiux</taxon>
    </lineage>
</organism>
<name>A0AB39BM31_9MICO</name>
<feature type="compositionally biased region" description="Gly residues" evidence="8">
    <location>
        <begin position="492"/>
        <end position="507"/>
    </location>
</feature>
<sequence>MNPSEPAPAPSTAAPATGAPDPAATQAPREIPGWLHTEGSTIVTESGEPYVIKAVAWFGMETSNCAPHGLWSISLDAGMAQIASMGFTSIRLPFSNECLAQTATTSINASANPGLVDLTPLELMDAVVATAKSYGLTVLLDRHRPDSGAQSELWYTDRFSEATWIADWTALAKRYRDEPAVIGVDLHNEPHGAACWGCGDPAVDWRAAATRAGDAVLAVNPRLLIVVEGVERQGNGDFTWWGGGLADAGDAPVELSVPGRVVYSPHDYPGSIYAQSWFTAADYPANLPGVWDANWGYLATSGTAPVLLGEFGSKLETDADRAWFETIVGYLAANGMSFSYWSFNPNSGDTGGLVQDDWVTPQAEKVAALGPLLGPGSPVAVHAPAAGGVAGGAAGETDAAAPAPAEVPGPAPESVKPWLRPAPAPGGASSGAGGASGSDDAASGAATPGIGGPGSRGKIGGTAAPGLPGPPASAGPGGGGPGTSPDPSATGDAGGGGGVGATGGRGEGATATAGDLSATWTLQSIWESGYVAELAVKNDGGQSGWTASWTDPNATSVVSSWGMSCVVASGTVTCTGSHWAELVSPGETASVGVQVESSTPPAAPGLTLARR</sequence>
<dbReference type="AlphaFoldDB" id="A0AB39BM31"/>
<evidence type="ECO:0000313" key="10">
    <source>
        <dbReference type="EMBL" id="XDI07409.1"/>
    </source>
</evidence>
<keyword evidence="5 7" id="KW-0326">Glycosidase</keyword>
<evidence type="ECO:0000256" key="7">
    <source>
        <dbReference type="RuleBase" id="RU361153"/>
    </source>
</evidence>
<dbReference type="GO" id="GO:0030247">
    <property type="term" value="F:polysaccharide binding"/>
    <property type="evidence" value="ECO:0007669"/>
    <property type="project" value="UniProtKB-UniRule"/>
</dbReference>
<keyword evidence="4 7" id="KW-0119">Carbohydrate metabolism</keyword>
<dbReference type="InterPro" id="IPR018087">
    <property type="entry name" value="Glyco_hydro_5_CS"/>
</dbReference>
<dbReference type="PANTHER" id="PTHR35923:SF2">
    <property type="entry name" value="ENDOGLUCANASE"/>
    <property type="match status" value="1"/>
</dbReference>
<dbReference type="InterPro" id="IPR001919">
    <property type="entry name" value="CBD2"/>
</dbReference>
<dbReference type="Gene3D" id="2.60.40.290">
    <property type="match status" value="1"/>
</dbReference>
<comment type="catalytic activity">
    <reaction evidence="1 7">
        <text>Endohydrolysis of (1-&gt;4)-beta-D-glucosidic linkages in cellulose, lichenin and cereal beta-D-glucans.</text>
        <dbReference type="EC" id="3.2.1.4"/>
    </reaction>
</comment>
<feature type="region of interest" description="Disordered" evidence="8">
    <location>
        <begin position="591"/>
        <end position="611"/>
    </location>
</feature>
<gene>
    <name evidence="10" type="ORF">ABFY20_12040</name>
</gene>
<dbReference type="PROSITE" id="PS00659">
    <property type="entry name" value="GLYCOSYL_HYDROL_F5"/>
    <property type="match status" value="1"/>
</dbReference>
<dbReference type="EMBL" id="CP162511">
    <property type="protein sequence ID" value="XDI07409.1"/>
    <property type="molecule type" value="Genomic_DNA"/>
</dbReference>
<proteinExistence type="inferred from homology"/>
<evidence type="ECO:0000259" key="9">
    <source>
        <dbReference type="PROSITE" id="PS51173"/>
    </source>
</evidence>
<dbReference type="InterPro" id="IPR001547">
    <property type="entry name" value="Glyco_hydro_5"/>
</dbReference>
<evidence type="ECO:0000256" key="1">
    <source>
        <dbReference type="ARBA" id="ARBA00000966"/>
    </source>
</evidence>
<feature type="region of interest" description="Disordered" evidence="8">
    <location>
        <begin position="1"/>
        <end position="33"/>
    </location>
</feature>
<comment type="similarity">
    <text evidence="7">Belongs to the glycosyl hydrolase 5 (cellulase A) family.</text>
</comment>
<dbReference type="RefSeq" id="WP_368499777.1">
    <property type="nucleotide sequence ID" value="NZ_CP162511.1"/>
</dbReference>
<feature type="domain" description="CBM2" evidence="9">
    <location>
        <begin position="509"/>
        <end position="611"/>
    </location>
</feature>
<keyword evidence="6 7" id="KW-0624">Polysaccharide degradation</keyword>
<dbReference type="GO" id="GO:0030245">
    <property type="term" value="P:cellulose catabolic process"/>
    <property type="evidence" value="ECO:0007669"/>
    <property type="project" value="UniProtKB-KW"/>
</dbReference>
<evidence type="ECO:0000256" key="3">
    <source>
        <dbReference type="ARBA" id="ARBA00023001"/>
    </source>
</evidence>
<dbReference type="PANTHER" id="PTHR35923">
    <property type="entry name" value="MAJOR EXTRACELLULAR ENDOGLUCANASE"/>
    <property type="match status" value="1"/>
</dbReference>
<keyword evidence="2 7" id="KW-0378">Hydrolase</keyword>
<dbReference type="PROSITE" id="PS51173">
    <property type="entry name" value="CBM2"/>
    <property type="match status" value="1"/>
</dbReference>
<dbReference type="SMART" id="SM00637">
    <property type="entry name" value="CBD_II"/>
    <property type="match status" value="1"/>
</dbReference>
<dbReference type="SUPFAM" id="SSF51445">
    <property type="entry name" value="(Trans)glycosidases"/>
    <property type="match status" value="1"/>
</dbReference>
<feature type="compositionally biased region" description="Low complexity" evidence="8">
    <location>
        <begin position="10"/>
        <end position="28"/>
    </location>
</feature>
<dbReference type="InterPro" id="IPR017853">
    <property type="entry name" value="GH"/>
</dbReference>
<dbReference type="Pfam" id="PF00150">
    <property type="entry name" value="Cellulase"/>
    <property type="match status" value="1"/>
</dbReference>
<evidence type="ECO:0000256" key="4">
    <source>
        <dbReference type="ARBA" id="ARBA00023277"/>
    </source>
</evidence>
<dbReference type="EC" id="3.2.1.4" evidence="7"/>
<dbReference type="Pfam" id="PF00553">
    <property type="entry name" value="CBM_2"/>
    <property type="match status" value="1"/>
</dbReference>
<evidence type="ECO:0000256" key="8">
    <source>
        <dbReference type="SAM" id="MobiDB-lite"/>
    </source>
</evidence>
<keyword evidence="3 7" id="KW-0136">Cellulose degradation</keyword>
<evidence type="ECO:0000256" key="5">
    <source>
        <dbReference type="ARBA" id="ARBA00023295"/>
    </source>
</evidence>
<feature type="compositionally biased region" description="Low complexity" evidence="8">
    <location>
        <begin position="437"/>
        <end position="448"/>
    </location>
</feature>
<feature type="compositionally biased region" description="Low complexity" evidence="8">
    <location>
        <begin position="395"/>
        <end position="404"/>
    </location>
</feature>
<feature type="region of interest" description="Disordered" evidence="8">
    <location>
        <begin position="389"/>
        <end position="510"/>
    </location>
</feature>
<dbReference type="InterPro" id="IPR012291">
    <property type="entry name" value="CBM2_carb-bd_dom_sf"/>
</dbReference>
<feature type="compositionally biased region" description="Gly residues" evidence="8">
    <location>
        <begin position="449"/>
        <end position="460"/>
    </location>
</feature>
<dbReference type="SUPFAM" id="SSF49384">
    <property type="entry name" value="Carbohydrate-binding domain"/>
    <property type="match status" value="1"/>
</dbReference>
<dbReference type="GO" id="GO:0008810">
    <property type="term" value="F:cellulase activity"/>
    <property type="evidence" value="ECO:0007669"/>
    <property type="project" value="UniProtKB-EC"/>
</dbReference>